<dbReference type="Proteomes" id="UP000054717">
    <property type="component" value="Unassembled WGS sequence"/>
</dbReference>
<protein>
    <submittedName>
        <fullName evidence="2">Glycosyl transferase family 2</fullName>
    </submittedName>
</protein>
<gene>
    <name evidence="2" type="ORF">AWB66_03541</name>
</gene>
<dbReference type="Pfam" id="PF00535">
    <property type="entry name" value="Glycos_transf_2"/>
    <property type="match status" value="1"/>
</dbReference>
<dbReference type="EMBL" id="FCNZ02000013">
    <property type="protein sequence ID" value="SAL61433.1"/>
    <property type="molecule type" value="Genomic_DNA"/>
</dbReference>
<dbReference type="PANTHER" id="PTHR22916:SF3">
    <property type="entry name" value="UDP-GLCNAC:BETAGAL BETA-1,3-N-ACETYLGLUCOSAMINYLTRANSFERASE-LIKE PROTEIN 1"/>
    <property type="match status" value="1"/>
</dbReference>
<evidence type="ECO:0000259" key="1">
    <source>
        <dbReference type="Pfam" id="PF00535"/>
    </source>
</evidence>
<evidence type="ECO:0000313" key="3">
    <source>
        <dbReference type="Proteomes" id="UP000054717"/>
    </source>
</evidence>
<dbReference type="STRING" id="326475.AWB66_03541"/>
<proteinExistence type="predicted"/>
<feature type="domain" description="Glycosyltransferase 2-like" evidence="1">
    <location>
        <begin position="7"/>
        <end position="172"/>
    </location>
</feature>
<dbReference type="AlphaFoldDB" id="A0A158IYV0"/>
<comment type="caution">
    <text evidence="2">The sequence shown here is derived from an EMBL/GenBank/DDBJ whole genome shotgun (WGS) entry which is preliminary data.</text>
</comment>
<accession>A0A158IYV0</accession>
<keyword evidence="3" id="KW-1185">Reference proteome</keyword>
<evidence type="ECO:0000313" key="2">
    <source>
        <dbReference type="EMBL" id="SAL61433.1"/>
    </source>
</evidence>
<dbReference type="InterPro" id="IPR029044">
    <property type="entry name" value="Nucleotide-diphossugar_trans"/>
</dbReference>
<keyword evidence="2" id="KW-0808">Transferase</keyword>
<sequence>MSDPLVTVIVPIFNHAAYVLETLGSVCAQTYQQLQIIVIDDGSTDDGASLVTQNFGPRVQLVAQPNGGPSAAVNAAFRVTEGEYIAFLGGDDVCEPQRIGHQLEVLRATSHDLVFAKPQMIDMAGDPLPDSEVPVLYVDQKPGPEMYRRLFLLGNFLCGPSAMMRSRVLTELGFFHEGLVGLQDFDYWLRACGRGMSIGVDSERVVRYRRHPGNLSGTRSVSALSAETAYVLRRSLDDALPRVVRAAFPHVLPPRVDVDAPLSMYEKSLLLLAHPYKEVQAMGLGCAYDIAERGDLRDQGVGPDLKMFQFLLNTTRAT</sequence>
<dbReference type="GO" id="GO:0016758">
    <property type="term" value="F:hexosyltransferase activity"/>
    <property type="evidence" value="ECO:0007669"/>
    <property type="project" value="UniProtKB-ARBA"/>
</dbReference>
<dbReference type="SUPFAM" id="SSF53448">
    <property type="entry name" value="Nucleotide-diphospho-sugar transferases"/>
    <property type="match status" value="1"/>
</dbReference>
<dbReference type="RefSeq" id="WP_087631478.1">
    <property type="nucleotide sequence ID" value="NZ_FCNZ02000013.1"/>
</dbReference>
<name>A0A158IYV0_9BURK</name>
<dbReference type="Gene3D" id="3.90.550.10">
    <property type="entry name" value="Spore Coat Polysaccharide Biosynthesis Protein SpsA, Chain A"/>
    <property type="match status" value="1"/>
</dbReference>
<dbReference type="InterPro" id="IPR001173">
    <property type="entry name" value="Glyco_trans_2-like"/>
</dbReference>
<organism evidence="2 3">
    <name type="scientific">Caballeronia telluris</name>
    <dbReference type="NCBI Taxonomy" id="326475"/>
    <lineage>
        <taxon>Bacteria</taxon>
        <taxon>Pseudomonadati</taxon>
        <taxon>Pseudomonadota</taxon>
        <taxon>Betaproteobacteria</taxon>
        <taxon>Burkholderiales</taxon>
        <taxon>Burkholderiaceae</taxon>
        <taxon>Caballeronia</taxon>
    </lineage>
</organism>
<reference evidence="2" key="1">
    <citation type="submission" date="2016-01" db="EMBL/GenBank/DDBJ databases">
        <authorList>
            <person name="Peeters Charlotte."/>
        </authorList>
    </citation>
    <scope>NUCLEOTIDE SEQUENCE</scope>
    <source>
        <strain evidence="2">LMG 22936</strain>
    </source>
</reference>
<dbReference type="PANTHER" id="PTHR22916">
    <property type="entry name" value="GLYCOSYLTRANSFERASE"/>
    <property type="match status" value="1"/>
</dbReference>